<dbReference type="PANTHER" id="PTHR30408">
    <property type="entry name" value="TYPE-1 RESTRICTION ENZYME ECOKI SPECIFICITY PROTEIN"/>
    <property type="match status" value="1"/>
</dbReference>
<protein>
    <submittedName>
        <fullName evidence="5">Type I restriction modification enzyme protein S</fullName>
    </submittedName>
</protein>
<feature type="domain" description="Type I restriction modification DNA specificity" evidence="4">
    <location>
        <begin position="15"/>
        <end position="184"/>
    </location>
</feature>
<dbReference type="EMBL" id="AP027271">
    <property type="protein sequence ID" value="BDX03466.1"/>
    <property type="molecule type" value="Genomic_DNA"/>
</dbReference>
<dbReference type="Gene3D" id="3.90.220.20">
    <property type="entry name" value="DNA methylase specificity domains"/>
    <property type="match status" value="2"/>
</dbReference>
<proteinExistence type="inferred from homology"/>
<keyword evidence="2" id="KW-0680">Restriction system</keyword>
<keyword evidence="3" id="KW-0238">DNA-binding</keyword>
<dbReference type="Proteomes" id="UP001307608">
    <property type="component" value="Chromosome"/>
</dbReference>
<dbReference type="InterPro" id="IPR044946">
    <property type="entry name" value="Restrct_endonuc_typeI_TRD_sf"/>
</dbReference>
<evidence type="ECO:0000256" key="3">
    <source>
        <dbReference type="ARBA" id="ARBA00023125"/>
    </source>
</evidence>
<dbReference type="InterPro" id="IPR052021">
    <property type="entry name" value="Type-I_RS_S_subunit"/>
</dbReference>
<sequence>MSELMQAELKKQGQKWPMVSIKSVSTVVTGKTPSKKEADNFGGNIPFVTPVELGKEPYVYSSSQTITEKGAKAIKLVPKNSVLVCCIGSLGKTAIAGCEVGTNQQINSVIFDEGKVFPKYGYYALNRLKSLMVSLAPSTTVAIINKSNFEALEIPLPPLEEQKRIAAILDKADAIRRKRQQAIKLADEFLRSVFLDMFGDPVINPKGWEEKALLSLVIGKFQNGAYFPKEEYSDEGVEMVHMADAFYDVIQRGSLKRVLASDTDIAKYGLTYEDLMISRRSLNYEGAAKPSLIPNSDEPLIFESSMIRITPDKSQVDIRYLFQYLSDSLVKDHFIRKFVTGATIKGISQKNLEQVRILVPPMKLQRKFTDIVNKLAVTSIKLKVSEENTVDIFNGLSQKAFTGKL</sequence>
<evidence type="ECO:0000313" key="5">
    <source>
        <dbReference type="EMBL" id="BDX03466.1"/>
    </source>
</evidence>
<reference evidence="5 6" key="1">
    <citation type="submission" date="2023-01" db="EMBL/GenBank/DDBJ databases">
        <title>Complete genome sequence of Marinomonas pontica strain 200518_36.</title>
        <authorList>
            <person name="Ueki S."/>
            <person name="Gajardo G."/>
            <person name="Maruyama F."/>
        </authorList>
    </citation>
    <scope>NUCLEOTIDE SEQUENCE [LARGE SCALE GENOMIC DNA]</scope>
    <source>
        <strain evidence="5 6">200518_36</strain>
    </source>
</reference>
<dbReference type="SUPFAM" id="SSF116734">
    <property type="entry name" value="DNA methylase specificity domain"/>
    <property type="match status" value="2"/>
</dbReference>
<evidence type="ECO:0000259" key="4">
    <source>
        <dbReference type="Pfam" id="PF01420"/>
    </source>
</evidence>
<comment type="similarity">
    <text evidence="1">Belongs to the type-I restriction system S methylase family.</text>
</comment>
<keyword evidence="6" id="KW-1185">Reference proteome</keyword>
<dbReference type="CDD" id="cd17293">
    <property type="entry name" value="RMtype1_S_Ppo21ORF8840P_TRD1-CR1_like"/>
    <property type="match status" value="1"/>
</dbReference>
<evidence type="ECO:0000313" key="6">
    <source>
        <dbReference type="Proteomes" id="UP001307608"/>
    </source>
</evidence>
<dbReference type="PANTHER" id="PTHR30408:SF12">
    <property type="entry name" value="TYPE I RESTRICTION ENZYME MJAVIII SPECIFICITY SUBUNIT"/>
    <property type="match status" value="1"/>
</dbReference>
<name>A0ABM8FEJ1_9GAMM</name>
<dbReference type="RefSeq" id="WP_338268017.1">
    <property type="nucleotide sequence ID" value="NZ_AP027271.1"/>
</dbReference>
<feature type="domain" description="Type I restriction modification DNA specificity" evidence="4">
    <location>
        <begin position="205"/>
        <end position="377"/>
    </location>
</feature>
<evidence type="ECO:0000256" key="1">
    <source>
        <dbReference type="ARBA" id="ARBA00010923"/>
    </source>
</evidence>
<gene>
    <name evidence="5" type="ORF">MACH16_22140</name>
</gene>
<organism evidence="5 6">
    <name type="scientific">Marinomonas pontica</name>
    <dbReference type="NCBI Taxonomy" id="264739"/>
    <lineage>
        <taxon>Bacteria</taxon>
        <taxon>Pseudomonadati</taxon>
        <taxon>Pseudomonadota</taxon>
        <taxon>Gammaproteobacteria</taxon>
        <taxon>Oceanospirillales</taxon>
        <taxon>Oceanospirillaceae</taxon>
        <taxon>Marinomonas</taxon>
    </lineage>
</organism>
<dbReference type="Pfam" id="PF01420">
    <property type="entry name" value="Methylase_S"/>
    <property type="match status" value="2"/>
</dbReference>
<dbReference type="InterPro" id="IPR000055">
    <property type="entry name" value="Restrct_endonuc_typeI_TRD"/>
</dbReference>
<accession>A0ABM8FEJ1</accession>
<evidence type="ECO:0000256" key="2">
    <source>
        <dbReference type="ARBA" id="ARBA00022747"/>
    </source>
</evidence>